<proteinExistence type="predicted"/>
<feature type="transmembrane region" description="Helical" evidence="1">
    <location>
        <begin position="185"/>
        <end position="211"/>
    </location>
</feature>
<feature type="transmembrane region" description="Helical" evidence="1">
    <location>
        <begin position="259"/>
        <end position="281"/>
    </location>
</feature>
<feature type="transmembrane region" description="Helical" evidence="1">
    <location>
        <begin position="392"/>
        <end position="412"/>
    </location>
</feature>
<feature type="transmembrane region" description="Helical" evidence="1">
    <location>
        <begin position="30"/>
        <end position="49"/>
    </location>
</feature>
<feature type="transmembrane region" description="Helical" evidence="1">
    <location>
        <begin position="367"/>
        <end position="385"/>
    </location>
</feature>
<accession>A0A1I4W5S2</accession>
<dbReference type="EMBL" id="FOVF01000004">
    <property type="protein sequence ID" value="SFN08921.1"/>
    <property type="molecule type" value="Genomic_DNA"/>
</dbReference>
<reference evidence="2 3" key="1">
    <citation type="submission" date="2016-10" db="EMBL/GenBank/DDBJ databases">
        <authorList>
            <person name="de Groot N.N."/>
        </authorList>
    </citation>
    <scope>NUCLEOTIDE SEQUENCE [LARGE SCALE GENOMIC DNA]</scope>
    <source>
        <strain evidence="2 3">CGMCC 1.7659</strain>
    </source>
</reference>
<keyword evidence="3" id="KW-1185">Reference proteome</keyword>
<gene>
    <name evidence="2" type="ORF">SAMN05216289_10422</name>
</gene>
<organism evidence="2 3">
    <name type="scientific">Dokdonella immobilis</name>
    <dbReference type="NCBI Taxonomy" id="578942"/>
    <lineage>
        <taxon>Bacteria</taxon>
        <taxon>Pseudomonadati</taxon>
        <taxon>Pseudomonadota</taxon>
        <taxon>Gammaproteobacteria</taxon>
        <taxon>Lysobacterales</taxon>
        <taxon>Rhodanobacteraceae</taxon>
        <taxon>Dokdonella</taxon>
    </lineage>
</organism>
<evidence type="ECO:0000256" key="1">
    <source>
        <dbReference type="SAM" id="Phobius"/>
    </source>
</evidence>
<feature type="transmembrane region" description="Helical" evidence="1">
    <location>
        <begin position="96"/>
        <end position="114"/>
    </location>
</feature>
<dbReference type="Proteomes" id="UP000198575">
    <property type="component" value="Unassembled WGS sequence"/>
</dbReference>
<feature type="transmembrane region" description="Helical" evidence="1">
    <location>
        <begin position="126"/>
        <end position="142"/>
    </location>
</feature>
<name>A0A1I4W5S2_9GAMM</name>
<dbReference type="STRING" id="578942.SAMN05216289_10422"/>
<evidence type="ECO:0000313" key="2">
    <source>
        <dbReference type="EMBL" id="SFN08921.1"/>
    </source>
</evidence>
<protein>
    <submittedName>
        <fullName evidence="2">Uncharacterized protein</fullName>
    </submittedName>
</protein>
<feature type="transmembrane region" description="Helical" evidence="1">
    <location>
        <begin position="327"/>
        <end position="347"/>
    </location>
</feature>
<keyword evidence="1" id="KW-1133">Transmembrane helix</keyword>
<sequence>MVNNLPSAKDDQVSEDKTGEAIAVGRSVNFSAAIVAIAFLGSVAGIRFVTLDDRWYAAWAWHNTWIPTALQIAAEQGRFPKLTSFLQFLPYLTDSAVLQGALRLLTILGGAWIAGRLLEKVTDRPGLAASFVILFFAFAQNSNEHNLFVAYPFAWEFSWLCWMIGVFGLIAAIERGSMALACWGAIIWLTGLQEGFLPQTAVHLVVAYTYWRLGRKSWNFLVPYFLGLSIWLATWLLWRASHTSLYEGSQLALDEPFSVILRTTANYTFGGVPFATFLYGGASLSIEVIRQSLGTLSVIKAAAVFFGAIGVANYVRLRSRPIPWRNYLGLSLVLTFLAFAPNMVIGLTPKYQEWMRLGSHAYLYSHFSYYAWIALLCLWLSALFLRFKSRYFAIMTASILSLGSILTDALNFNVNSEQRQMGRRWDSMLGFFESDLFESLPRDSSFWFRDASVSGSEKDDAVYWQYVAKARTGKDVHVTSDLRLAQSSSGGGSYLYLYDEPRSENQYVLVAPFLTNTMLAPSSSTRVFGSGFEPMSNPWIVSSRRVWVFPNSLNQKVHISGTFVCEGSDCSSSISVDGKALPTIFNKTFSVSATSVVDENGVEVLEVATSRPFDVTSVSVDFPRTLPPAEAPVEISMDEHIGDQGGAQSYDWTRAECDSTLWLKNLDRDQQRFDIVGKIISSYPQYVEIASDDGNQKMRVGLPANSPQEFVFPFVAHSGLSALHLRCEPIVSTEGAADSRGSLRLMSVGLRMRDGGIGN</sequence>
<keyword evidence="1" id="KW-0472">Membrane</keyword>
<feature type="transmembrane region" description="Helical" evidence="1">
    <location>
        <begin position="148"/>
        <end position="173"/>
    </location>
</feature>
<evidence type="ECO:0000313" key="3">
    <source>
        <dbReference type="Proteomes" id="UP000198575"/>
    </source>
</evidence>
<feature type="transmembrane region" description="Helical" evidence="1">
    <location>
        <begin position="293"/>
        <end position="315"/>
    </location>
</feature>
<keyword evidence="1" id="KW-0812">Transmembrane</keyword>
<dbReference type="AlphaFoldDB" id="A0A1I4W5S2"/>
<feature type="transmembrane region" description="Helical" evidence="1">
    <location>
        <begin position="217"/>
        <end position="238"/>
    </location>
</feature>